<accession>A0AAE3MA19</accession>
<gene>
    <name evidence="2" type="ORF">OM075_25495</name>
</gene>
<dbReference type="RefSeq" id="WP_301193372.1">
    <property type="nucleotide sequence ID" value="NZ_JAPDPJ010000280.1"/>
</dbReference>
<dbReference type="Proteomes" id="UP001209229">
    <property type="component" value="Unassembled WGS sequence"/>
</dbReference>
<evidence type="ECO:0000256" key="1">
    <source>
        <dbReference type="SAM" id="Phobius"/>
    </source>
</evidence>
<organism evidence="2 3">
    <name type="scientific">Plebeiibacterium sediminum</name>
    <dbReference type="NCBI Taxonomy" id="2992112"/>
    <lineage>
        <taxon>Bacteria</taxon>
        <taxon>Pseudomonadati</taxon>
        <taxon>Bacteroidota</taxon>
        <taxon>Bacteroidia</taxon>
        <taxon>Marinilabiliales</taxon>
        <taxon>Marinilabiliaceae</taxon>
        <taxon>Plebeiibacterium</taxon>
    </lineage>
</organism>
<name>A0AAE3MA19_9BACT</name>
<dbReference type="AlphaFoldDB" id="A0AAE3MA19"/>
<keyword evidence="1" id="KW-0472">Membrane</keyword>
<reference evidence="2" key="1">
    <citation type="submission" date="2022-10" db="EMBL/GenBank/DDBJ databases">
        <authorList>
            <person name="Yu W.X."/>
        </authorList>
    </citation>
    <scope>NUCLEOTIDE SEQUENCE</scope>
    <source>
        <strain evidence="2">AAT</strain>
    </source>
</reference>
<keyword evidence="3" id="KW-1185">Reference proteome</keyword>
<evidence type="ECO:0000313" key="3">
    <source>
        <dbReference type="Proteomes" id="UP001209229"/>
    </source>
</evidence>
<feature type="transmembrane region" description="Helical" evidence="1">
    <location>
        <begin position="15"/>
        <end position="32"/>
    </location>
</feature>
<evidence type="ECO:0000313" key="2">
    <source>
        <dbReference type="EMBL" id="MCW3789833.1"/>
    </source>
</evidence>
<keyword evidence="1" id="KW-0812">Transmembrane</keyword>
<keyword evidence="1" id="KW-1133">Transmembrane helix</keyword>
<dbReference type="EMBL" id="JAPDPJ010000280">
    <property type="protein sequence ID" value="MCW3789833.1"/>
    <property type="molecule type" value="Genomic_DNA"/>
</dbReference>
<sequence length="74" mass="8486">MIDYIKENINWLKDLFTLIFAGTGTVVAILTYRRARATILQPIRTEVIKKQSEILTKLLQVIRENNLSGIAIKN</sequence>
<protein>
    <submittedName>
        <fullName evidence="2">Uncharacterized protein</fullName>
    </submittedName>
</protein>
<comment type="caution">
    <text evidence="2">The sequence shown here is derived from an EMBL/GenBank/DDBJ whole genome shotgun (WGS) entry which is preliminary data.</text>
</comment>
<proteinExistence type="predicted"/>